<reference evidence="2" key="2">
    <citation type="submission" date="2025-09" db="UniProtKB">
        <authorList>
            <consortium name="Ensembl"/>
        </authorList>
    </citation>
    <scope>IDENTIFICATION</scope>
</reference>
<protein>
    <submittedName>
        <fullName evidence="2">Uncharacterized protein</fullName>
    </submittedName>
</protein>
<proteinExistence type="predicted"/>
<reference evidence="2" key="1">
    <citation type="submission" date="2025-08" db="UniProtKB">
        <authorList>
            <consortium name="Ensembl"/>
        </authorList>
    </citation>
    <scope>IDENTIFICATION</scope>
</reference>
<keyword evidence="3" id="KW-1185">Reference proteome</keyword>
<evidence type="ECO:0000313" key="2">
    <source>
        <dbReference type="Ensembl" id="ENSPSMP00000028571.1"/>
    </source>
</evidence>
<organism evidence="2 3">
    <name type="scientific">Prolemur simus</name>
    <name type="common">Greater bamboo lemur</name>
    <name type="synonym">Hapalemur simus</name>
    <dbReference type="NCBI Taxonomy" id="1328070"/>
    <lineage>
        <taxon>Eukaryota</taxon>
        <taxon>Metazoa</taxon>
        <taxon>Chordata</taxon>
        <taxon>Craniata</taxon>
        <taxon>Vertebrata</taxon>
        <taxon>Euteleostomi</taxon>
        <taxon>Mammalia</taxon>
        <taxon>Eutheria</taxon>
        <taxon>Euarchontoglires</taxon>
        <taxon>Primates</taxon>
        <taxon>Strepsirrhini</taxon>
        <taxon>Lemuriformes</taxon>
        <taxon>Lemuridae</taxon>
        <taxon>Prolemur</taxon>
    </lineage>
</organism>
<sequence>MAPSHNGTILKPHFYMEWKWPMATWSNQLARKIPICKPAPSTFLWIQGCGTNPLSSCRSMCSSGRKTAGNSSSSPGSPQPPRRETALLKNLNRPPS</sequence>
<dbReference type="GeneTree" id="ENSGT00940000166528"/>
<name>A0A8C9A7W0_PROSS</name>
<evidence type="ECO:0000256" key="1">
    <source>
        <dbReference type="SAM" id="MobiDB-lite"/>
    </source>
</evidence>
<feature type="compositionally biased region" description="Polar residues" evidence="1">
    <location>
        <begin position="60"/>
        <end position="70"/>
    </location>
</feature>
<evidence type="ECO:0000313" key="3">
    <source>
        <dbReference type="Proteomes" id="UP000694414"/>
    </source>
</evidence>
<dbReference type="AlphaFoldDB" id="A0A8C9A7W0"/>
<feature type="region of interest" description="Disordered" evidence="1">
    <location>
        <begin position="60"/>
        <end position="96"/>
    </location>
</feature>
<dbReference type="Proteomes" id="UP000694414">
    <property type="component" value="Unplaced"/>
</dbReference>
<accession>A0A8C9A7W0</accession>
<dbReference type="Ensembl" id="ENSPSMT00000032997.1">
    <property type="protein sequence ID" value="ENSPSMP00000028571.1"/>
    <property type="gene ID" value="ENSPSMG00000019875.1"/>
</dbReference>